<evidence type="ECO:0000313" key="1">
    <source>
        <dbReference type="EMBL" id="JAH09445.1"/>
    </source>
</evidence>
<protein>
    <submittedName>
        <fullName evidence="1">Uncharacterized protein</fullName>
    </submittedName>
</protein>
<name>A0A0E9PZE4_ANGAN</name>
<proteinExistence type="predicted"/>
<accession>A0A0E9PZE4</accession>
<reference evidence="1" key="2">
    <citation type="journal article" date="2015" name="Fish Shellfish Immunol.">
        <title>Early steps in the European eel (Anguilla anguilla)-Vibrio vulnificus interaction in the gills: Role of the RtxA13 toxin.</title>
        <authorList>
            <person name="Callol A."/>
            <person name="Pajuelo D."/>
            <person name="Ebbesson L."/>
            <person name="Teles M."/>
            <person name="MacKenzie S."/>
            <person name="Amaro C."/>
        </authorList>
    </citation>
    <scope>NUCLEOTIDE SEQUENCE</scope>
</reference>
<dbReference type="AlphaFoldDB" id="A0A0E9PZE4"/>
<organism evidence="1">
    <name type="scientific">Anguilla anguilla</name>
    <name type="common">European freshwater eel</name>
    <name type="synonym">Muraena anguilla</name>
    <dbReference type="NCBI Taxonomy" id="7936"/>
    <lineage>
        <taxon>Eukaryota</taxon>
        <taxon>Metazoa</taxon>
        <taxon>Chordata</taxon>
        <taxon>Craniata</taxon>
        <taxon>Vertebrata</taxon>
        <taxon>Euteleostomi</taxon>
        <taxon>Actinopterygii</taxon>
        <taxon>Neopterygii</taxon>
        <taxon>Teleostei</taxon>
        <taxon>Anguilliformes</taxon>
        <taxon>Anguillidae</taxon>
        <taxon>Anguilla</taxon>
    </lineage>
</organism>
<sequence>MILWYKWKITVSMVTHFSLNACNISN</sequence>
<reference evidence="1" key="1">
    <citation type="submission" date="2014-11" db="EMBL/GenBank/DDBJ databases">
        <authorList>
            <person name="Amaro Gonzalez C."/>
        </authorList>
    </citation>
    <scope>NUCLEOTIDE SEQUENCE</scope>
</reference>
<dbReference type="EMBL" id="GBXM01099132">
    <property type="protein sequence ID" value="JAH09445.1"/>
    <property type="molecule type" value="Transcribed_RNA"/>
</dbReference>